<dbReference type="PANTHER" id="PTHR23220:SF118">
    <property type="entry name" value="INTEGRIN ALPHA-X"/>
    <property type="match status" value="1"/>
</dbReference>
<evidence type="ECO:0000313" key="2">
    <source>
        <dbReference type="Ensembl" id="ENSCAFP00000070780.1"/>
    </source>
</evidence>
<dbReference type="Proteomes" id="UP000002254">
    <property type="component" value="Chromosome 6"/>
</dbReference>
<feature type="signal peptide" evidence="1">
    <location>
        <begin position="1"/>
        <end position="19"/>
    </location>
</feature>
<dbReference type="InterPro" id="IPR028994">
    <property type="entry name" value="Integrin_alpha_N"/>
</dbReference>
<evidence type="ECO:0000313" key="3">
    <source>
        <dbReference type="Proteomes" id="UP000002254"/>
    </source>
</evidence>
<dbReference type="Gene3D" id="2.130.10.130">
    <property type="entry name" value="Integrin alpha, N-terminal"/>
    <property type="match status" value="1"/>
</dbReference>
<dbReference type="OrthoDB" id="5317514at2759"/>
<protein>
    <submittedName>
        <fullName evidence="2">Integrin subunit alpha X</fullName>
    </submittedName>
</protein>
<name>A0A8P0PL57_CANLF</name>
<sequence>MTRTRTSLLLLMALASSLCFNLDTEQPKSFLMESAGFGHSVVQYDNSWVVVGAPQEIKAANQTGGLYQCDYSTGKCEPIQLQVPLEAVNMSLGLSLAASTKPSQLLVTQRLPAALQGAYTLVTGVQWARNTLSRMDKKRAIWRKIFTGWDSGSKYALGSHLLISQLALLPSHFPMTLPSQSLSFLICQMRTMTHSALRMTDDYPRPRFSTVPGMW</sequence>
<reference evidence="2 3" key="1">
    <citation type="journal article" date="2005" name="Nature">
        <title>Genome sequence, comparative analysis and haplotype structure of the domestic dog.</title>
        <authorList>
            <consortium name="Broad Sequencing Platform"/>
            <person name="Lindblad-Toh K."/>
            <person name="Wade C.M."/>
            <person name="Mikkelsen T.S."/>
            <person name="Karlsson E.K."/>
            <person name="Jaffe D.B."/>
            <person name="Kamal M."/>
            <person name="Clamp M."/>
            <person name="Chang J.L."/>
            <person name="Kulbokas E.J. III"/>
            <person name="Zody M.C."/>
            <person name="Mauceli E."/>
            <person name="Xie X."/>
            <person name="Breen M."/>
            <person name="Wayne R.K."/>
            <person name="Ostrander E.A."/>
            <person name="Ponting C.P."/>
            <person name="Galibert F."/>
            <person name="Smith D.R."/>
            <person name="DeJong P.J."/>
            <person name="Kirkness E."/>
            <person name="Alvarez P."/>
            <person name="Biagi T."/>
            <person name="Brockman W."/>
            <person name="Butler J."/>
            <person name="Chin C.W."/>
            <person name="Cook A."/>
            <person name="Cuff J."/>
            <person name="Daly M.J."/>
            <person name="DeCaprio D."/>
            <person name="Gnerre S."/>
            <person name="Grabherr M."/>
            <person name="Kellis M."/>
            <person name="Kleber M."/>
            <person name="Bardeleben C."/>
            <person name="Goodstadt L."/>
            <person name="Heger A."/>
            <person name="Hitte C."/>
            <person name="Kim L."/>
            <person name="Koepfli K.P."/>
            <person name="Parker H.G."/>
            <person name="Pollinger J.P."/>
            <person name="Searle S.M."/>
            <person name="Sutter N.B."/>
            <person name="Thomas R."/>
            <person name="Webber C."/>
            <person name="Baldwin J."/>
            <person name="Abebe A."/>
            <person name="Abouelleil A."/>
            <person name="Aftuck L."/>
            <person name="Ait-Zahra M."/>
            <person name="Aldredge T."/>
            <person name="Allen N."/>
            <person name="An P."/>
            <person name="Anderson S."/>
            <person name="Antoine C."/>
            <person name="Arachchi H."/>
            <person name="Aslam A."/>
            <person name="Ayotte L."/>
            <person name="Bachantsang P."/>
            <person name="Barry A."/>
            <person name="Bayul T."/>
            <person name="Benamara M."/>
            <person name="Berlin A."/>
            <person name="Bessette D."/>
            <person name="Blitshteyn B."/>
            <person name="Bloom T."/>
            <person name="Blye J."/>
            <person name="Boguslavskiy L."/>
            <person name="Bonnet C."/>
            <person name="Boukhgalter B."/>
            <person name="Brown A."/>
            <person name="Cahill P."/>
            <person name="Calixte N."/>
            <person name="Camarata J."/>
            <person name="Cheshatsang Y."/>
            <person name="Chu J."/>
            <person name="Citroen M."/>
            <person name="Collymore A."/>
            <person name="Cooke P."/>
            <person name="Dawoe T."/>
            <person name="Daza R."/>
            <person name="Decktor K."/>
            <person name="DeGray S."/>
            <person name="Dhargay N."/>
            <person name="Dooley K."/>
            <person name="Dooley K."/>
            <person name="Dorje P."/>
            <person name="Dorjee K."/>
            <person name="Dorris L."/>
            <person name="Duffey N."/>
            <person name="Dupes A."/>
            <person name="Egbiremolen O."/>
            <person name="Elong R."/>
            <person name="Falk J."/>
            <person name="Farina A."/>
            <person name="Faro S."/>
            <person name="Ferguson D."/>
            <person name="Ferreira P."/>
            <person name="Fisher S."/>
            <person name="FitzGerald M."/>
            <person name="Foley K."/>
            <person name="Foley C."/>
            <person name="Franke A."/>
            <person name="Friedrich D."/>
            <person name="Gage D."/>
            <person name="Garber M."/>
            <person name="Gearin G."/>
            <person name="Giannoukos G."/>
            <person name="Goode T."/>
            <person name="Goyette A."/>
            <person name="Graham J."/>
            <person name="Grandbois E."/>
            <person name="Gyaltsen K."/>
            <person name="Hafez N."/>
            <person name="Hagopian D."/>
            <person name="Hagos B."/>
            <person name="Hall J."/>
            <person name="Healy C."/>
            <person name="Hegarty R."/>
            <person name="Honan T."/>
            <person name="Horn A."/>
            <person name="Houde N."/>
            <person name="Hughes L."/>
            <person name="Hunnicutt L."/>
            <person name="Husby M."/>
            <person name="Jester B."/>
            <person name="Jones C."/>
            <person name="Kamat A."/>
            <person name="Kanga B."/>
            <person name="Kells C."/>
            <person name="Khazanovich D."/>
            <person name="Kieu A.C."/>
            <person name="Kisner P."/>
            <person name="Kumar M."/>
            <person name="Lance K."/>
            <person name="Landers T."/>
            <person name="Lara M."/>
            <person name="Lee W."/>
            <person name="Leger J.P."/>
            <person name="Lennon N."/>
            <person name="Leuper L."/>
            <person name="LeVine S."/>
            <person name="Liu J."/>
            <person name="Liu X."/>
            <person name="Lokyitsang Y."/>
            <person name="Lokyitsang T."/>
            <person name="Lui A."/>
            <person name="Macdonald J."/>
            <person name="Major J."/>
            <person name="Marabella R."/>
            <person name="Maru K."/>
            <person name="Matthews C."/>
            <person name="McDonough S."/>
            <person name="Mehta T."/>
            <person name="Meldrim J."/>
            <person name="Melnikov A."/>
            <person name="Meneus L."/>
            <person name="Mihalev A."/>
            <person name="Mihova T."/>
            <person name="Miller K."/>
            <person name="Mittelman R."/>
            <person name="Mlenga V."/>
            <person name="Mulrain L."/>
            <person name="Munson G."/>
            <person name="Navidi A."/>
            <person name="Naylor J."/>
            <person name="Nguyen T."/>
            <person name="Nguyen N."/>
            <person name="Nguyen C."/>
            <person name="Nguyen T."/>
            <person name="Nicol R."/>
            <person name="Norbu N."/>
            <person name="Norbu C."/>
            <person name="Novod N."/>
            <person name="Nyima T."/>
            <person name="Olandt P."/>
            <person name="O'Neill B."/>
            <person name="O'Neill K."/>
            <person name="Osman S."/>
            <person name="Oyono L."/>
            <person name="Patti C."/>
            <person name="Perrin D."/>
            <person name="Phunkhang P."/>
            <person name="Pierre F."/>
            <person name="Priest M."/>
            <person name="Rachupka A."/>
            <person name="Raghuraman S."/>
            <person name="Rameau R."/>
            <person name="Ray V."/>
            <person name="Raymond C."/>
            <person name="Rege F."/>
            <person name="Rise C."/>
            <person name="Rogers J."/>
            <person name="Rogov P."/>
            <person name="Sahalie J."/>
            <person name="Settipalli S."/>
            <person name="Sharpe T."/>
            <person name="Shea T."/>
            <person name="Sheehan M."/>
            <person name="Sherpa N."/>
            <person name="Shi J."/>
            <person name="Shih D."/>
            <person name="Sloan J."/>
            <person name="Smith C."/>
            <person name="Sparrow T."/>
            <person name="Stalker J."/>
            <person name="Stange-Thomann N."/>
            <person name="Stavropoulos S."/>
            <person name="Stone C."/>
            <person name="Stone S."/>
            <person name="Sykes S."/>
            <person name="Tchuinga P."/>
            <person name="Tenzing P."/>
            <person name="Tesfaye S."/>
            <person name="Thoulutsang D."/>
            <person name="Thoulutsang Y."/>
            <person name="Topham K."/>
            <person name="Topping I."/>
            <person name="Tsamla T."/>
            <person name="Vassiliev H."/>
            <person name="Venkataraman V."/>
            <person name="Vo A."/>
            <person name="Wangchuk T."/>
            <person name="Wangdi T."/>
            <person name="Weiand M."/>
            <person name="Wilkinson J."/>
            <person name="Wilson A."/>
            <person name="Yadav S."/>
            <person name="Yang S."/>
            <person name="Yang X."/>
            <person name="Young G."/>
            <person name="Yu Q."/>
            <person name="Zainoun J."/>
            <person name="Zembek L."/>
            <person name="Zimmer A."/>
            <person name="Lander E.S."/>
        </authorList>
    </citation>
    <scope>NUCLEOTIDE SEQUENCE [LARGE SCALE GENOMIC DNA]</scope>
    <source>
        <strain evidence="2">Boxer</strain>
    </source>
</reference>
<keyword evidence="1" id="KW-0732">Signal</keyword>
<evidence type="ECO:0000256" key="1">
    <source>
        <dbReference type="SAM" id="SignalP"/>
    </source>
</evidence>
<accession>A0A8P0PL57</accession>
<organism evidence="2 3">
    <name type="scientific">Canis lupus familiaris</name>
    <name type="common">Dog</name>
    <name type="synonym">Canis familiaris</name>
    <dbReference type="NCBI Taxonomy" id="9615"/>
    <lineage>
        <taxon>Eukaryota</taxon>
        <taxon>Metazoa</taxon>
        <taxon>Chordata</taxon>
        <taxon>Craniata</taxon>
        <taxon>Vertebrata</taxon>
        <taxon>Euteleostomi</taxon>
        <taxon>Mammalia</taxon>
        <taxon>Eutheria</taxon>
        <taxon>Laurasiatheria</taxon>
        <taxon>Carnivora</taxon>
        <taxon>Caniformia</taxon>
        <taxon>Canidae</taxon>
        <taxon>Canis</taxon>
    </lineage>
</organism>
<reference evidence="2" key="2">
    <citation type="submission" date="2025-08" db="UniProtKB">
        <authorList>
            <consortium name="Ensembl"/>
        </authorList>
    </citation>
    <scope>IDENTIFICATION</scope>
</reference>
<feature type="chain" id="PRO_5035944494" evidence="1">
    <location>
        <begin position="20"/>
        <end position="215"/>
    </location>
</feature>
<gene>
    <name evidence="2" type="primary">ITGAX</name>
</gene>
<dbReference type="AlphaFoldDB" id="A0A8P0PL57"/>
<dbReference type="PANTHER" id="PTHR23220">
    <property type="entry name" value="INTEGRIN ALPHA"/>
    <property type="match status" value="1"/>
</dbReference>
<proteinExistence type="predicted"/>
<dbReference type="Ensembl" id="ENSCAFT00000101495.1">
    <property type="protein sequence ID" value="ENSCAFP00000070780.1"/>
    <property type="gene ID" value="ENSCAFG00000050951.1"/>
</dbReference>